<dbReference type="Gene3D" id="2.170.130.10">
    <property type="entry name" value="TonB-dependent receptor, plug domain"/>
    <property type="match status" value="1"/>
</dbReference>
<evidence type="ECO:0000256" key="2">
    <source>
        <dbReference type="ARBA" id="ARBA00022448"/>
    </source>
</evidence>
<dbReference type="GO" id="GO:0009279">
    <property type="term" value="C:cell outer membrane"/>
    <property type="evidence" value="ECO:0007669"/>
    <property type="project" value="UniProtKB-SubCell"/>
</dbReference>
<dbReference type="Pfam" id="PF13620">
    <property type="entry name" value="CarboxypepD_reg"/>
    <property type="match status" value="1"/>
</dbReference>
<feature type="signal peptide" evidence="7">
    <location>
        <begin position="1"/>
        <end position="25"/>
    </location>
</feature>
<dbReference type="EMBL" id="CP157485">
    <property type="protein sequence ID" value="XBO48944.1"/>
    <property type="molecule type" value="Genomic_DNA"/>
</dbReference>
<dbReference type="GO" id="GO:0030246">
    <property type="term" value="F:carbohydrate binding"/>
    <property type="evidence" value="ECO:0007669"/>
    <property type="project" value="InterPro"/>
</dbReference>
<evidence type="ECO:0000256" key="6">
    <source>
        <dbReference type="ARBA" id="ARBA00023237"/>
    </source>
</evidence>
<dbReference type="PANTHER" id="PTHR30069">
    <property type="entry name" value="TONB-DEPENDENT OUTER MEMBRANE RECEPTOR"/>
    <property type="match status" value="1"/>
</dbReference>
<dbReference type="InterPro" id="IPR036942">
    <property type="entry name" value="Beta-barrel_TonB_sf"/>
</dbReference>
<proteinExistence type="predicted"/>
<protein>
    <submittedName>
        <fullName evidence="9">TonB-dependent receptor</fullName>
    </submittedName>
</protein>
<accession>A0AAU7K9M5</accession>
<evidence type="ECO:0000313" key="9">
    <source>
        <dbReference type="EMBL" id="XBO48944.1"/>
    </source>
</evidence>
<gene>
    <name evidence="9" type="ORF">ABEG20_04925</name>
</gene>
<feature type="domain" description="TonB-dependent transporter Oar-like beta-barrel" evidence="8">
    <location>
        <begin position="345"/>
        <end position="990"/>
    </location>
</feature>
<keyword evidence="7" id="KW-0732">Signal</keyword>
<dbReference type="Gene3D" id="2.40.170.20">
    <property type="entry name" value="TonB-dependent receptor, beta-barrel domain"/>
    <property type="match status" value="1"/>
</dbReference>
<dbReference type="SUPFAM" id="SSF49452">
    <property type="entry name" value="Starch-binding domain-like"/>
    <property type="match status" value="1"/>
</dbReference>
<dbReference type="InterPro" id="IPR037066">
    <property type="entry name" value="Plug_dom_sf"/>
</dbReference>
<sequence>MKKSLLLRLVLVIVAFVGITFSANAQVTTSSMTGTIKDAKGALPGASVKATHTPTGTVYTVSTNNDGRFSMANMRVGGPYTVEISFVGYNPEKITGIQLKLGEPFALNLILSDNSNVLQEVNVSGKKDPLLNSKRTGAATTVSKEQIQNLPSLSRSINDFTRLTPQANGNSFAGSNSKYNSLTIDGAVNNDVFGLTSSGLPGGQANTQPISLDAIQEIQVVLAPYDITYGNFTGGGINAVTRSGSNTVEGSAWFYGRNEKLVGKSFLGEKATSFYNTNYGLRIGAPIVKDKLFLFVTGEQTRIKTPTLNNAGDAVSVISTADAQSLANYVNSKYGYDIGTGAEVPAKTQSDKIFARLDWNISSKHQLTLRHNYIKAFDDNISRSSTAFRFENNAYKFNNNQNVSVLELRSQFNSNLSNNLIIGYSRVRDSRQTAGSLFPQVEIQNWGGISGRTVTFGSERSSTKNELDQDIVEFTDNLKLLVGNHTFTLGTHNEFFKFRNLFVSNYNGRYRFTSLQNFNDNKPNNIDITYPAVAGTLPAAQFKAAQLGFYFQDEIQVDQSFRMTAGLRVDVPIFNDKPANNAAVAASFPGYGTSNIPSGQVLVSPRIGFNWDLTGNRSIQLRGGSGLFTGRVPFVWMSNQYGNTGLDYKTISLTGTTANNTGFQPDVTKQSTVGTAGNTYAVNLMSPNFKLPQVFRSNLALDMKLPAGIVATLEGIYSKTVNNILYRDINVKPSTASLNPIISGGADTRPFYGSKVSTTYTGAYLLDNTSKGDSYSLTAQLQKSFDNGLFASTAYTYGKSKDVNSGASSVALSNWEFVQVVRNANDPELVYSNFDIRHRIIGTLGYTLNYGKNKASGTTVSLFYVGNSGSPFTYLYNGDLNGDGAFSNDLLYVPRNQSEIRIINNLTVGTGTAARVYTPAQQWAALDAFINNDPYLSKLRGQYTQRNGARLPWQHQFDFRIMQDIGTMIGTSKNRLQLSFDIINVGNLLNKNWGRQYFITNQAYQLISYSSSNSGSFTFSPETPSNILSESFSSRWQGQVGVRYLFN</sequence>
<reference evidence="9" key="1">
    <citation type="submission" date="2024-05" db="EMBL/GenBank/DDBJ databases">
        <authorList>
            <person name="Kim S."/>
            <person name="Heo J."/>
            <person name="Choi H."/>
            <person name="Choi Y."/>
            <person name="Kwon S.-W."/>
            <person name="Kim Y."/>
        </authorList>
    </citation>
    <scope>NUCLEOTIDE SEQUENCE</scope>
    <source>
        <strain evidence="9">KACC 23697</strain>
    </source>
</reference>
<dbReference type="Pfam" id="PF25183">
    <property type="entry name" value="OMP_b-brl_4"/>
    <property type="match status" value="2"/>
</dbReference>
<dbReference type="InterPro" id="IPR013784">
    <property type="entry name" value="Carb-bd-like_fold"/>
</dbReference>
<keyword evidence="6" id="KW-0998">Cell outer membrane</keyword>
<dbReference type="InterPro" id="IPR057601">
    <property type="entry name" value="Oar-like_b-barrel"/>
</dbReference>
<evidence type="ECO:0000256" key="4">
    <source>
        <dbReference type="ARBA" id="ARBA00022692"/>
    </source>
</evidence>
<dbReference type="GO" id="GO:0015344">
    <property type="term" value="F:siderophore uptake transmembrane transporter activity"/>
    <property type="evidence" value="ECO:0007669"/>
    <property type="project" value="TreeGrafter"/>
</dbReference>
<dbReference type="AlphaFoldDB" id="A0AAU7K9M5"/>
<keyword evidence="5" id="KW-0472">Membrane</keyword>
<evidence type="ECO:0000256" key="3">
    <source>
        <dbReference type="ARBA" id="ARBA00022452"/>
    </source>
</evidence>
<evidence type="ECO:0000256" key="5">
    <source>
        <dbReference type="ARBA" id="ARBA00023136"/>
    </source>
</evidence>
<dbReference type="GO" id="GO:0044718">
    <property type="term" value="P:siderophore transmembrane transport"/>
    <property type="evidence" value="ECO:0007669"/>
    <property type="project" value="TreeGrafter"/>
</dbReference>
<keyword evidence="9" id="KW-0675">Receptor</keyword>
<dbReference type="SUPFAM" id="SSF56935">
    <property type="entry name" value="Porins"/>
    <property type="match status" value="1"/>
</dbReference>
<name>A0AAU7K9M5_9SPHI</name>
<keyword evidence="4" id="KW-0812">Transmembrane</keyword>
<organism evidence="9">
    <name type="scientific">Pedobacter sp. KACC 23697</name>
    <dbReference type="NCBI Taxonomy" id="3149230"/>
    <lineage>
        <taxon>Bacteria</taxon>
        <taxon>Pseudomonadati</taxon>
        <taxon>Bacteroidota</taxon>
        <taxon>Sphingobacteriia</taxon>
        <taxon>Sphingobacteriales</taxon>
        <taxon>Sphingobacteriaceae</taxon>
        <taxon>Pedobacter</taxon>
    </lineage>
</organism>
<feature type="chain" id="PRO_5043806426" evidence="7">
    <location>
        <begin position="26"/>
        <end position="1047"/>
    </location>
</feature>
<dbReference type="PANTHER" id="PTHR30069:SF46">
    <property type="entry name" value="OAR PROTEIN"/>
    <property type="match status" value="1"/>
</dbReference>
<comment type="subcellular location">
    <subcellularLocation>
        <location evidence="1">Cell outer membrane</location>
        <topology evidence="1">Multi-pass membrane protein</topology>
    </subcellularLocation>
</comment>
<evidence type="ECO:0000256" key="7">
    <source>
        <dbReference type="SAM" id="SignalP"/>
    </source>
</evidence>
<dbReference type="RefSeq" id="WP_406826277.1">
    <property type="nucleotide sequence ID" value="NZ_CP157485.1"/>
</dbReference>
<dbReference type="Gene3D" id="2.60.40.1120">
    <property type="entry name" value="Carboxypeptidase-like, regulatory domain"/>
    <property type="match status" value="1"/>
</dbReference>
<keyword evidence="2" id="KW-0813">Transport</keyword>
<feature type="domain" description="TonB-dependent transporter Oar-like beta-barrel" evidence="8">
    <location>
        <begin position="240"/>
        <end position="309"/>
    </location>
</feature>
<keyword evidence="3" id="KW-1134">Transmembrane beta strand</keyword>
<evidence type="ECO:0000259" key="8">
    <source>
        <dbReference type="Pfam" id="PF25183"/>
    </source>
</evidence>
<dbReference type="InterPro" id="IPR039426">
    <property type="entry name" value="TonB-dep_rcpt-like"/>
</dbReference>
<evidence type="ECO:0000256" key="1">
    <source>
        <dbReference type="ARBA" id="ARBA00004571"/>
    </source>
</evidence>